<dbReference type="PANTHER" id="PTHR43586">
    <property type="entry name" value="CYSTEINE DESULFURASE"/>
    <property type="match status" value="1"/>
</dbReference>
<dbReference type="GeneID" id="97611452"/>
<feature type="domain" description="Aminotransferase class V" evidence="1">
    <location>
        <begin position="8"/>
        <end position="367"/>
    </location>
</feature>
<keyword evidence="2" id="KW-0808">Transferase</keyword>
<dbReference type="Gene3D" id="3.90.1150.10">
    <property type="entry name" value="Aspartate Aminotransferase, domain 1"/>
    <property type="match status" value="1"/>
</dbReference>
<dbReference type="RefSeq" id="WP_109939566.1">
    <property type="nucleotide sequence ID" value="NZ_CP176366.1"/>
</dbReference>
<dbReference type="InterPro" id="IPR015421">
    <property type="entry name" value="PyrdxlP-dep_Trfase_major"/>
</dbReference>
<evidence type="ECO:0000259" key="1">
    <source>
        <dbReference type="Pfam" id="PF00266"/>
    </source>
</evidence>
<dbReference type="GO" id="GO:0008483">
    <property type="term" value="F:transaminase activity"/>
    <property type="evidence" value="ECO:0007669"/>
    <property type="project" value="UniProtKB-KW"/>
</dbReference>
<name>A0A2V2N814_9EURY</name>
<accession>A0A2V2N814</accession>
<reference evidence="2 3" key="1">
    <citation type="submission" date="2018-05" db="EMBL/GenBank/DDBJ databases">
        <title>Draft genome of Methanospirillum stamsii Pt1.</title>
        <authorList>
            <person name="Dueholm M.S."/>
            <person name="Nielsen P.H."/>
            <person name="Bakmann L.F."/>
            <person name="Otzen D.E."/>
        </authorList>
    </citation>
    <scope>NUCLEOTIDE SEQUENCE [LARGE SCALE GENOMIC DNA]</scope>
    <source>
        <strain evidence="2 3">Pt1</strain>
    </source>
</reference>
<dbReference type="OrthoDB" id="5817at2157"/>
<dbReference type="EMBL" id="QGMZ01000006">
    <property type="protein sequence ID" value="PWR75989.1"/>
    <property type="molecule type" value="Genomic_DNA"/>
</dbReference>
<gene>
    <name evidence="2" type="ORF">DLD82_01885</name>
</gene>
<dbReference type="Pfam" id="PF00266">
    <property type="entry name" value="Aminotran_5"/>
    <property type="match status" value="1"/>
</dbReference>
<keyword evidence="2" id="KW-0032">Aminotransferase</keyword>
<organism evidence="2 3">
    <name type="scientific">Methanospirillum stamsii</name>
    <dbReference type="NCBI Taxonomy" id="1277351"/>
    <lineage>
        <taxon>Archaea</taxon>
        <taxon>Methanobacteriati</taxon>
        <taxon>Methanobacteriota</taxon>
        <taxon>Stenosarchaea group</taxon>
        <taxon>Methanomicrobia</taxon>
        <taxon>Methanomicrobiales</taxon>
        <taxon>Methanospirillaceae</taxon>
        <taxon>Methanospirillum</taxon>
    </lineage>
</organism>
<dbReference type="Proteomes" id="UP000245934">
    <property type="component" value="Unassembled WGS sequence"/>
</dbReference>
<dbReference type="InterPro" id="IPR015424">
    <property type="entry name" value="PyrdxlP-dep_Trfase"/>
</dbReference>
<dbReference type="InterPro" id="IPR000192">
    <property type="entry name" value="Aminotrans_V_dom"/>
</dbReference>
<proteinExistence type="predicted"/>
<dbReference type="PANTHER" id="PTHR43586:SF4">
    <property type="entry name" value="ISOPENICILLIN N EPIMERASE"/>
    <property type="match status" value="1"/>
</dbReference>
<evidence type="ECO:0000313" key="2">
    <source>
        <dbReference type="EMBL" id="PWR75989.1"/>
    </source>
</evidence>
<sequence length="386" mass="42441">MKLEKPLIYLNNAATSWPKPPEVIQAVQESLSFPFSGGGRGFGNEQRDYLSEGREVMCNFLGEDSPEHLIFSANATDALNTLIHGFVASQDEKVHVLSTTLEHNSVLRPFHYLTKQDKISVDYIPFHDSIINPEKIKEAVTSKTRLVVMNHGSNVLGSVQDVRAVCEYLHDKGIFSIIDGSQTAGHIPVDLSSINPDAFVFTGHKALLGMPGIGGFYIRDPEQVIPVRMGGTGSDSGNLDQPEDLPERYEIGTHNYPGIVSLIAGVNFIRSIGMKKMEEKADRQTRSMIDELSAEPAITIYNQKPALPIIALNVSGLDNDDVGFILARKDNILVRTGLHCAPFVHQAIDNGAGCVRISLSWFTTDEECRIATDAIKEIARHANHKI</sequence>
<dbReference type="Gene3D" id="3.40.640.10">
    <property type="entry name" value="Type I PLP-dependent aspartate aminotransferase-like (Major domain)"/>
    <property type="match status" value="1"/>
</dbReference>
<dbReference type="AlphaFoldDB" id="A0A2V2N814"/>
<protein>
    <submittedName>
        <fullName evidence="2">Aminotransferase class V</fullName>
    </submittedName>
</protein>
<keyword evidence="3" id="KW-1185">Reference proteome</keyword>
<dbReference type="InterPro" id="IPR015422">
    <property type="entry name" value="PyrdxlP-dep_Trfase_small"/>
</dbReference>
<dbReference type="SUPFAM" id="SSF53383">
    <property type="entry name" value="PLP-dependent transferases"/>
    <property type="match status" value="1"/>
</dbReference>
<comment type="caution">
    <text evidence="2">The sequence shown here is derived from an EMBL/GenBank/DDBJ whole genome shotgun (WGS) entry which is preliminary data.</text>
</comment>
<evidence type="ECO:0000313" key="3">
    <source>
        <dbReference type="Proteomes" id="UP000245934"/>
    </source>
</evidence>